<dbReference type="GO" id="GO:0005737">
    <property type="term" value="C:cytoplasm"/>
    <property type="evidence" value="ECO:0007669"/>
    <property type="project" value="UniProtKB-SubCell"/>
</dbReference>
<feature type="active site" description="Nucleophile" evidence="8">
    <location>
        <position position="14"/>
    </location>
</feature>
<dbReference type="FunFam" id="3.40.50.2300:FF:000105">
    <property type="entry name" value="Low molecular weight phosphotyrosine protein"/>
    <property type="match status" value="1"/>
</dbReference>
<keyword evidence="4" id="KW-0963">Cytoplasm</keyword>
<accession>A0A875RVP6</accession>
<dbReference type="AlphaFoldDB" id="A0A875RVP6"/>
<evidence type="ECO:0000313" key="11">
    <source>
        <dbReference type="Proteomes" id="UP000662931"/>
    </source>
</evidence>
<keyword evidence="6" id="KW-0904">Protein phosphatase</keyword>
<dbReference type="GO" id="GO:0004726">
    <property type="term" value="F:non-membrane spanning protein tyrosine phosphatase activity"/>
    <property type="evidence" value="ECO:0007669"/>
    <property type="project" value="InterPro"/>
</dbReference>
<name>A0A875RVP6_EENNA</name>
<dbReference type="PANTHER" id="PTHR11717:SF7">
    <property type="entry name" value="LOW MOLECULAR WEIGHT PHOSPHOTYROSINE PROTEIN PHOSPHATASE"/>
    <property type="match status" value="1"/>
</dbReference>
<dbReference type="PRINTS" id="PR00719">
    <property type="entry name" value="LMWPTPASE"/>
</dbReference>
<dbReference type="PRINTS" id="PR00720">
    <property type="entry name" value="MAMMALPTPASE"/>
</dbReference>
<dbReference type="Gene3D" id="3.40.50.2300">
    <property type="match status" value="1"/>
</dbReference>
<keyword evidence="5" id="KW-0378">Hydrolase</keyword>
<dbReference type="Pfam" id="PF01451">
    <property type="entry name" value="LMWPc"/>
    <property type="match status" value="1"/>
</dbReference>
<comment type="similarity">
    <text evidence="3">Belongs to the low molecular weight phosphotyrosine protein phosphatase family.</text>
</comment>
<dbReference type="EMBL" id="CP064814">
    <property type="protein sequence ID" value="QPG75717.1"/>
    <property type="molecule type" value="Genomic_DNA"/>
</dbReference>
<protein>
    <recommendedName>
        <fullName evidence="9">Phosphotyrosine protein phosphatase I domain-containing protein</fullName>
    </recommendedName>
</protein>
<evidence type="ECO:0000256" key="4">
    <source>
        <dbReference type="ARBA" id="ARBA00022490"/>
    </source>
</evidence>
<organism evidence="10 11">
    <name type="scientific">Eeniella nana</name>
    <name type="common">Yeast</name>
    <name type="synonym">Brettanomyces nanus</name>
    <dbReference type="NCBI Taxonomy" id="13502"/>
    <lineage>
        <taxon>Eukaryota</taxon>
        <taxon>Fungi</taxon>
        <taxon>Dikarya</taxon>
        <taxon>Ascomycota</taxon>
        <taxon>Saccharomycotina</taxon>
        <taxon>Pichiomycetes</taxon>
        <taxon>Pichiales</taxon>
        <taxon>Pichiaceae</taxon>
        <taxon>Brettanomyces</taxon>
    </lineage>
</organism>
<evidence type="ECO:0000313" key="10">
    <source>
        <dbReference type="EMBL" id="QPG75717.1"/>
    </source>
</evidence>
<dbReference type="GeneID" id="62196477"/>
<feature type="domain" description="Phosphotyrosine protein phosphatase I" evidence="9">
    <location>
        <begin position="8"/>
        <end position="158"/>
    </location>
</feature>
<dbReference type="PANTHER" id="PTHR11717">
    <property type="entry name" value="LOW MOLECULAR WEIGHT PROTEIN TYROSINE PHOSPHATASE"/>
    <property type="match status" value="1"/>
</dbReference>
<dbReference type="InterPro" id="IPR002115">
    <property type="entry name" value="Tyr_Pase_low_mol_wt_mml"/>
</dbReference>
<evidence type="ECO:0000256" key="8">
    <source>
        <dbReference type="PIRSR" id="PIRSR617867-1"/>
    </source>
</evidence>
<proteinExistence type="inferred from homology"/>
<evidence type="ECO:0000256" key="6">
    <source>
        <dbReference type="ARBA" id="ARBA00022912"/>
    </source>
</evidence>
<dbReference type="InterPro" id="IPR017867">
    <property type="entry name" value="Tyr_phospatase_low_mol_wt"/>
</dbReference>
<dbReference type="InterPro" id="IPR050438">
    <property type="entry name" value="LMW_PTPase"/>
</dbReference>
<dbReference type="SMART" id="SM00226">
    <property type="entry name" value="LMWPc"/>
    <property type="match status" value="1"/>
</dbReference>
<reference evidence="10" key="1">
    <citation type="submission" date="2020-10" db="EMBL/GenBank/DDBJ databases">
        <authorList>
            <person name="Roach M.J.R."/>
        </authorList>
    </citation>
    <scope>NUCLEOTIDE SEQUENCE</scope>
    <source>
        <strain evidence="10">CBS 1945</strain>
    </source>
</reference>
<dbReference type="InterPro" id="IPR023485">
    <property type="entry name" value="Ptyr_pPase"/>
</dbReference>
<comment type="subcellular location">
    <subcellularLocation>
        <location evidence="2">Cytoplasm</location>
    </subcellularLocation>
</comment>
<gene>
    <name evidence="10" type="ORF">FOA43_003076</name>
</gene>
<dbReference type="GO" id="GO:0003993">
    <property type="term" value="F:acid phosphatase activity"/>
    <property type="evidence" value="ECO:0007669"/>
    <property type="project" value="UniProtKB-EC"/>
</dbReference>
<evidence type="ECO:0000256" key="3">
    <source>
        <dbReference type="ARBA" id="ARBA00011063"/>
    </source>
</evidence>
<dbReference type="Proteomes" id="UP000662931">
    <property type="component" value="Chromosome 3"/>
</dbReference>
<dbReference type="SUPFAM" id="SSF52788">
    <property type="entry name" value="Phosphotyrosine protein phosphatases I"/>
    <property type="match status" value="1"/>
</dbReference>
<dbReference type="InterPro" id="IPR036196">
    <property type="entry name" value="Ptyr_pPase_sf"/>
</dbReference>
<evidence type="ECO:0000256" key="7">
    <source>
        <dbReference type="ARBA" id="ARBA00051722"/>
    </source>
</evidence>
<evidence type="ECO:0000256" key="1">
    <source>
        <dbReference type="ARBA" id="ARBA00000032"/>
    </source>
</evidence>
<comment type="catalytic activity">
    <reaction evidence="1">
        <text>a phosphate monoester + H2O = an alcohol + phosphate</text>
        <dbReference type="Rhea" id="RHEA:15017"/>
        <dbReference type="ChEBI" id="CHEBI:15377"/>
        <dbReference type="ChEBI" id="CHEBI:30879"/>
        <dbReference type="ChEBI" id="CHEBI:43474"/>
        <dbReference type="ChEBI" id="CHEBI:67140"/>
        <dbReference type="EC" id="3.1.3.2"/>
    </reaction>
</comment>
<feature type="active site" description="Proton donor" evidence="8">
    <location>
        <position position="132"/>
    </location>
</feature>
<keyword evidence="11" id="KW-1185">Reference proteome</keyword>
<sequence length="161" mass="18338">MTTQNQPIKVAFVCLGNICRSPMAEAVFKKVVQDNDLSDCFSEITSFGTAAYHTGETPDHRTVRVCKERNVPINHRAQKISADHFNHFDYIICMDNANLHTLKSRNPGNSKAVVQLFGHWKEDSLVSEEVNDPYYGGVDGFEACYQQCYHFSQVFIKRELD</sequence>
<comment type="catalytic activity">
    <reaction evidence="7">
        <text>O-phospho-L-tyrosyl-[protein] + H2O = L-tyrosyl-[protein] + phosphate</text>
        <dbReference type="Rhea" id="RHEA:10684"/>
        <dbReference type="Rhea" id="RHEA-COMP:10136"/>
        <dbReference type="Rhea" id="RHEA-COMP:20101"/>
        <dbReference type="ChEBI" id="CHEBI:15377"/>
        <dbReference type="ChEBI" id="CHEBI:43474"/>
        <dbReference type="ChEBI" id="CHEBI:46858"/>
        <dbReference type="ChEBI" id="CHEBI:61978"/>
        <dbReference type="EC" id="3.1.3.48"/>
    </reaction>
</comment>
<evidence type="ECO:0000256" key="5">
    <source>
        <dbReference type="ARBA" id="ARBA00022801"/>
    </source>
</evidence>
<feature type="active site" evidence="8">
    <location>
        <position position="20"/>
    </location>
</feature>
<dbReference type="KEGG" id="bnn:FOA43_003076"/>
<dbReference type="RefSeq" id="XP_038779282.1">
    <property type="nucleotide sequence ID" value="XM_038923354.1"/>
</dbReference>
<evidence type="ECO:0000256" key="2">
    <source>
        <dbReference type="ARBA" id="ARBA00004496"/>
    </source>
</evidence>
<dbReference type="OrthoDB" id="3388at2759"/>
<evidence type="ECO:0000259" key="9">
    <source>
        <dbReference type="SMART" id="SM00226"/>
    </source>
</evidence>
<dbReference type="CDD" id="cd16343">
    <property type="entry name" value="LMWPTP"/>
    <property type="match status" value="1"/>
</dbReference>